<proteinExistence type="predicted"/>
<accession>A0A285PEY5</accession>
<name>A0A285PEY5_9HYPH</name>
<reference evidence="1 2" key="1">
    <citation type="submission" date="2017-09" db="EMBL/GenBank/DDBJ databases">
        <authorList>
            <person name="Ehlers B."/>
            <person name="Leendertz F.H."/>
        </authorList>
    </citation>
    <scope>NUCLEOTIDE SEQUENCE [LARGE SCALE GENOMIC DNA]</scope>
    <source>
        <strain evidence="1 2">DSM 18289</strain>
    </source>
</reference>
<dbReference type="EMBL" id="OBEL01000003">
    <property type="protein sequence ID" value="SNZ19853.1"/>
    <property type="molecule type" value="Genomic_DNA"/>
</dbReference>
<dbReference type="AlphaFoldDB" id="A0A285PEY5"/>
<sequence>MKDLCIMVFLHSDFVNVRFRFSNRFAYVPILSFTFSRQITKILIMQRF</sequence>
<evidence type="ECO:0000313" key="2">
    <source>
        <dbReference type="Proteomes" id="UP000219439"/>
    </source>
</evidence>
<organism evidence="1 2">
    <name type="scientific">Cohaesibacter gelatinilyticus</name>
    <dbReference type="NCBI Taxonomy" id="372072"/>
    <lineage>
        <taxon>Bacteria</taxon>
        <taxon>Pseudomonadati</taxon>
        <taxon>Pseudomonadota</taxon>
        <taxon>Alphaproteobacteria</taxon>
        <taxon>Hyphomicrobiales</taxon>
        <taxon>Cohaesibacteraceae</taxon>
    </lineage>
</organism>
<gene>
    <name evidence="1" type="ORF">SAMN06265368_2948</name>
</gene>
<dbReference type="Proteomes" id="UP000219439">
    <property type="component" value="Unassembled WGS sequence"/>
</dbReference>
<evidence type="ECO:0000313" key="1">
    <source>
        <dbReference type="EMBL" id="SNZ19853.1"/>
    </source>
</evidence>
<protein>
    <submittedName>
        <fullName evidence="1">Uncharacterized protein</fullName>
    </submittedName>
</protein>
<keyword evidence="2" id="KW-1185">Reference proteome</keyword>